<name>A0A1A8WA73_PLAOA</name>
<dbReference type="Proteomes" id="UP000078546">
    <property type="component" value="Unassembled WGS sequence"/>
</dbReference>
<evidence type="ECO:0000313" key="1">
    <source>
        <dbReference type="EMBL" id="SBS83160.1"/>
    </source>
</evidence>
<protein>
    <recommendedName>
        <fullName evidence="5">Ribosomal protein L9 domain-containing protein</fullName>
    </recommendedName>
</protein>
<evidence type="ECO:0000313" key="4">
    <source>
        <dbReference type="Proteomes" id="UP000078560"/>
    </source>
</evidence>
<dbReference type="AlphaFoldDB" id="A0A1A8WA73"/>
<reference evidence="2" key="2">
    <citation type="submission" date="2016-05" db="EMBL/GenBank/DDBJ databases">
        <authorList>
            <person name="Lavstsen T."/>
            <person name="Jespersen J.S."/>
        </authorList>
    </citation>
    <scope>NUCLEOTIDE SEQUENCE [LARGE SCALE GENOMIC DNA]</scope>
</reference>
<dbReference type="Proteomes" id="UP000078560">
    <property type="component" value="Unassembled WGS sequence"/>
</dbReference>
<proteinExistence type="predicted"/>
<gene>
    <name evidence="2" type="ORF">POVCU1_016980</name>
    <name evidence="1" type="ORF">POVCU2_0019270</name>
</gene>
<evidence type="ECO:0008006" key="5">
    <source>
        <dbReference type="Google" id="ProtNLM"/>
    </source>
</evidence>
<organism evidence="2 3">
    <name type="scientific">Plasmodium ovale curtisi</name>
    <dbReference type="NCBI Taxonomy" id="864141"/>
    <lineage>
        <taxon>Eukaryota</taxon>
        <taxon>Sar</taxon>
        <taxon>Alveolata</taxon>
        <taxon>Apicomplexa</taxon>
        <taxon>Aconoidasida</taxon>
        <taxon>Haemosporida</taxon>
        <taxon>Plasmodiidae</taxon>
        <taxon>Plasmodium</taxon>
        <taxon>Plasmodium (Plasmodium)</taxon>
    </lineage>
</organism>
<dbReference type="EMBL" id="FLQV01000313">
    <property type="protein sequence ID" value="SBS89749.1"/>
    <property type="molecule type" value="Genomic_DNA"/>
</dbReference>
<dbReference type="EMBL" id="FLQU01000250">
    <property type="protein sequence ID" value="SBS83160.1"/>
    <property type="molecule type" value="Genomic_DNA"/>
</dbReference>
<sequence length="234" mass="27256">MLKGYVTHSVVKPNSALYAIKKKKKKIPKLINITVSSDNEIGTKGLLRKTKDNRLAFCRAFGRSPKQWSCAYDHPRAYMSIRVIKCPCTRTCDPPNFILSGEIKKVKLSHAFNYIIPQKLGYRSTIDELVEKEKNENTLRYIDEIKASFIWAYKKKLNDFIIPFQFGKDEKFCVTQDNIVDYLLCRGLIRENDDVYDKMKSKKIKLSDFGTYPIKYTFLNNININVTVKIFKNK</sequence>
<evidence type="ECO:0000313" key="2">
    <source>
        <dbReference type="EMBL" id="SBS89749.1"/>
    </source>
</evidence>
<accession>A0A1A8WA73</accession>
<evidence type="ECO:0000313" key="3">
    <source>
        <dbReference type="Proteomes" id="UP000078546"/>
    </source>
</evidence>
<reference evidence="3 4" key="1">
    <citation type="submission" date="2016-05" db="EMBL/GenBank/DDBJ databases">
        <authorList>
            <person name="Naeem Raeece"/>
        </authorList>
    </citation>
    <scope>NUCLEOTIDE SEQUENCE [LARGE SCALE GENOMIC DNA]</scope>
</reference>